<reference evidence="10" key="1">
    <citation type="submission" date="2020-11" db="EMBL/GenBank/DDBJ databases">
        <authorList>
            <consortium name="DOE Joint Genome Institute"/>
            <person name="Ahrendt S."/>
            <person name="Riley R."/>
            <person name="Andreopoulos W."/>
            <person name="Labutti K."/>
            <person name="Pangilinan J."/>
            <person name="Ruiz-Duenas F.J."/>
            <person name="Barrasa J.M."/>
            <person name="Sanchez-Garcia M."/>
            <person name="Camarero S."/>
            <person name="Miyauchi S."/>
            <person name="Serrano A."/>
            <person name="Linde D."/>
            <person name="Babiker R."/>
            <person name="Drula E."/>
            <person name="Ayuso-Fernandez I."/>
            <person name="Pacheco R."/>
            <person name="Padilla G."/>
            <person name="Ferreira P."/>
            <person name="Barriuso J."/>
            <person name="Kellner H."/>
            <person name="Castanera R."/>
            <person name="Alfaro M."/>
            <person name="Ramirez L."/>
            <person name="Pisabarro A.G."/>
            <person name="Kuo A."/>
            <person name="Tritt A."/>
            <person name="Lipzen A."/>
            <person name="He G."/>
            <person name="Yan M."/>
            <person name="Ng V."/>
            <person name="Cullen D."/>
            <person name="Martin F."/>
            <person name="Rosso M.-N."/>
            <person name="Henrissat B."/>
            <person name="Hibbett D."/>
            <person name="Martinez A.T."/>
            <person name="Grigoriev I.V."/>
        </authorList>
    </citation>
    <scope>NUCLEOTIDE SEQUENCE</scope>
    <source>
        <strain evidence="10">CBS 247.69</strain>
    </source>
</reference>
<evidence type="ECO:0000313" key="11">
    <source>
        <dbReference type="Proteomes" id="UP000807353"/>
    </source>
</evidence>
<dbReference type="OrthoDB" id="2162449at2759"/>
<feature type="domain" description="Nucleoside diphosphate kinase-like" evidence="9">
    <location>
        <begin position="40"/>
        <end position="173"/>
    </location>
</feature>
<comment type="similarity">
    <text evidence="1 7">Belongs to the NDK family.</text>
</comment>
<feature type="region of interest" description="Disordered" evidence="8">
    <location>
        <begin position="391"/>
        <end position="525"/>
    </location>
</feature>
<keyword evidence="3" id="KW-0808">Transferase</keyword>
<sequence>MSTPSPPLSPNAHYHGDLQPSSTPGPGQQPQLSSSTAYPITRTVAIIKTHALGHRFDIEPRIQEASFEIVKERQMEFDTETDPETLYELFGEDAASLAEGPVWVYVLERRRAVEVWNTLMGDRDPDVARKDAPNSLRALYGLTLTQNGLMGSADTQIAEIQIASLFASSPPFPTTDLPDERYGSMRSVSSSVLSALQRATSDEGYAPSNATNPSTVGGSNGKLNQNGKPLFRARAVPATTANPDIVPRTTRAAALRAGQPIEKTVSVPRAPISKERLATTFANVPGHKRAESITVASTAAPTIAPRMTRAASLRLGQVPETPKRRITLSSNEAVKNMFEGVPGHKRRESIAVASVKAPTVAPRLNKSAALRAQKEQGPPSSFMFRAATAPKVPGLSRSNSQSSLSSTPLRPAPPPRPSSQASQGPPSRYAISRSSSVAGQRTSLATNPPTDPKPTTTTTTGAPPPKTRPRSSSAAAAPSIAPRTNRSALLRAAKQEAENAAAAATTAKKNSRVKPPPSSFKSVVS</sequence>
<comment type="caution">
    <text evidence="7">Lacks conserved residue(s) required for the propagation of feature annotation.</text>
</comment>
<comment type="caution">
    <text evidence="10">The sequence shown here is derived from an EMBL/GenBank/DDBJ whole genome shotgun (WGS) entry which is preliminary data.</text>
</comment>
<feature type="compositionally biased region" description="Polar residues" evidence="8">
    <location>
        <begin position="208"/>
        <end position="226"/>
    </location>
</feature>
<dbReference type="EMBL" id="MU150266">
    <property type="protein sequence ID" value="KAF9463044.1"/>
    <property type="molecule type" value="Genomic_DNA"/>
</dbReference>
<dbReference type="Proteomes" id="UP000807353">
    <property type="component" value="Unassembled WGS sequence"/>
</dbReference>
<feature type="compositionally biased region" description="Low complexity" evidence="8">
    <location>
        <begin position="418"/>
        <end position="427"/>
    </location>
</feature>
<dbReference type="Gene3D" id="3.30.70.141">
    <property type="entry name" value="Nucleoside diphosphate kinase-like domain"/>
    <property type="match status" value="1"/>
</dbReference>
<evidence type="ECO:0000256" key="1">
    <source>
        <dbReference type="ARBA" id="ARBA00008142"/>
    </source>
</evidence>
<dbReference type="GO" id="GO:0005524">
    <property type="term" value="F:ATP binding"/>
    <property type="evidence" value="ECO:0007669"/>
    <property type="project" value="UniProtKB-KW"/>
</dbReference>
<evidence type="ECO:0000259" key="9">
    <source>
        <dbReference type="SMART" id="SM00562"/>
    </source>
</evidence>
<dbReference type="Pfam" id="PF00334">
    <property type="entry name" value="NDK"/>
    <property type="match status" value="1"/>
</dbReference>
<keyword evidence="5" id="KW-0418">Kinase</keyword>
<dbReference type="PANTHER" id="PTHR46161:SF3">
    <property type="entry name" value="NUCLEOSIDE DIPHOSPHATE KINASE DDB_G0292928-RELATED"/>
    <property type="match status" value="1"/>
</dbReference>
<keyword evidence="6" id="KW-0067">ATP-binding</keyword>
<feature type="compositionally biased region" description="Low complexity" evidence="8">
    <location>
        <begin position="498"/>
        <end position="508"/>
    </location>
</feature>
<dbReference type="InterPro" id="IPR034907">
    <property type="entry name" value="NDK-like_dom"/>
</dbReference>
<dbReference type="GO" id="GO:0016301">
    <property type="term" value="F:kinase activity"/>
    <property type="evidence" value="ECO:0007669"/>
    <property type="project" value="UniProtKB-KW"/>
</dbReference>
<protein>
    <recommendedName>
        <fullName evidence="2">Nucleoside diphosphate kinase</fullName>
    </recommendedName>
</protein>
<evidence type="ECO:0000256" key="4">
    <source>
        <dbReference type="ARBA" id="ARBA00022741"/>
    </source>
</evidence>
<evidence type="ECO:0000256" key="5">
    <source>
        <dbReference type="ARBA" id="ARBA00022777"/>
    </source>
</evidence>
<accession>A0A9P6CJN8</accession>
<feature type="compositionally biased region" description="Low complexity" evidence="8">
    <location>
        <begin position="396"/>
        <end position="409"/>
    </location>
</feature>
<evidence type="ECO:0000313" key="10">
    <source>
        <dbReference type="EMBL" id="KAF9463044.1"/>
    </source>
</evidence>
<dbReference type="SUPFAM" id="SSF54919">
    <property type="entry name" value="Nucleoside diphosphate kinase, NDK"/>
    <property type="match status" value="1"/>
</dbReference>
<dbReference type="PROSITE" id="PS51374">
    <property type="entry name" value="NDPK_LIKE"/>
    <property type="match status" value="1"/>
</dbReference>
<feature type="region of interest" description="Disordered" evidence="8">
    <location>
        <begin position="1"/>
        <end position="35"/>
    </location>
</feature>
<name>A0A9P6CJN8_9AGAR</name>
<evidence type="ECO:0000256" key="8">
    <source>
        <dbReference type="SAM" id="MobiDB-lite"/>
    </source>
</evidence>
<feature type="compositionally biased region" description="Low complexity" evidence="8">
    <location>
        <begin position="470"/>
        <end position="483"/>
    </location>
</feature>
<keyword evidence="11" id="KW-1185">Reference proteome</keyword>
<dbReference type="PANTHER" id="PTHR46161">
    <property type="entry name" value="NUCLEOSIDE DIPHOSPHATE KINASE"/>
    <property type="match status" value="1"/>
</dbReference>
<feature type="compositionally biased region" description="Polar residues" evidence="8">
    <location>
        <begin position="432"/>
        <end position="445"/>
    </location>
</feature>
<dbReference type="AlphaFoldDB" id="A0A9P6CJN8"/>
<keyword evidence="4" id="KW-0547">Nucleotide-binding</keyword>
<evidence type="ECO:0000256" key="7">
    <source>
        <dbReference type="PROSITE-ProRule" id="PRU00706"/>
    </source>
</evidence>
<evidence type="ECO:0000256" key="2">
    <source>
        <dbReference type="ARBA" id="ARBA00017632"/>
    </source>
</evidence>
<feature type="region of interest" description="Disordered" evidence="8">
    <location>
        <begin position="199"/>
        <end position="226"/>
    </location>
</feature>
<organism evidence="10 11">
    <name type="scientific">Collybia nuda</name>
    <dbReference type="NCBI Taxonomy" id="64659"/>
    <lineage>
        <taxon>Eukaryota</taxon>
        <taxon>Fungi</taxon>
        <taxon>Dikarya</taxon>
        <taxon>Basidiomycota</taxon>
        <taxon>Agaricomycotina</taxon>
        <taxon>Agaricomycetes</taxon>
        <taxon>Agaricomycetidae</taxon>
        <taxon>Agaricales</taxon>
        <taxon>Tricholomatineae</taxon>
        <taxon>Clitocybaceae</taxon>
        <taxon>Collybia</taxon>
    </lineage>
</organism>
<proteinExistence type="inferred from homology"/>
<dbReference type="SMART" id="SM00562">
    <property type="entry name" value="NDK"/>
    <property type="match status" value="1"/>
</dbReference>
<evidence type="ECO:0000256" key="6">
    <source>
        <dbReference type="ARBA" id="ARBA00022840"/>
    </source>
</evidence>
<feature type="compositionally biased region" description="Low complexity" evidence="8">
    <location>
        <begin position="18"/>
        <end position="35"/>
    </location>
</feature>
<dbReference type="InterPro" id="IPR036850">
    <property type="entry name" value="NDK-like_dom_sf"/>
</dbReference>
<gene>
    <name evidence="10" type="ORF">BDZ94DRAFT_1164806</name>
</gene>
<evidence type="ECO:0000256" key="3">
    <source>
        <dbReference type="ARBA" id="ARBA00022679"/>
    </source>
</evidence>